<dbReference type="PANTHER" id="PTHR39201">
    <property type="entry name" value="EXPORTED PROTEIN-RELATED"/>
    <property type="match status" value="1"/>
</dbReference>
<dbReference type="InterPro" id="IPR029039">
    <property type="entry name" value="Flavoprotein-like_sf"/>
</dbReference>
<evidence type="ECO:0000256" key="1">
    <source>
        <dbReference type="SAM" id="MobiDB-lite"/>
    </source>
</evidence>
<accession>A0A926DEX5</accession>
<evidence type="ECO:0000313" key="5">
    <source>
        <dbReference type="Proteomes" id="UP000620366"/>
    </source>
</evidence>
<keyword evidence="5" id="KW-1185">Reference proteome</keyword>
<feature type="region of interest" description="Disordered" evidence="1">
    <location>
        <begin position="23"/>
        <end position="55"/>
    </location>
</feature>
<dbReference type="EMBL" id="JACRSP010000004">
    <property type="protein sequence ID" value="MBC8536941.1"/>
    <property type="molecule type" value="Genomic_DNA"/>
</dbReference>
<protein>
    <submittedName>
        <fullName evidence="4">NAD(P)H-dependent oxidoreductase</fullName>
    </submittedName>
</protein>
<feature type="chain" id="PRO_5038547794" evidence="2">
    <location>
        <begin position="24"/>
        <end position="221"/>
    </location>
</feature>
<feature type="compositionally biased region" description="Low complexity" evidence="1">
    <location>
        <begin position="23"/>
        <end position="44"/>
    </location>
</feature>
<dbReference type="Pfam" id="PF12682">
    <property type="entry name" value="Flavodoxin_4"/>
    <property type="match status" value="1"/>
</dbReference>
<dbReference type="SUPFAM" id="SSF52218">
    <property type="entry name" value="Flavoproteins"/>
    <property type="match status" value="1"/>
</dbReference>
<dbReference type="GO" id="GO:0016651">
    <property type="term" value="F:oxidoreductase activity, acting on NAD(P)H"/>
    <property type="evidence" value="ECO:0007669"/>
    <property type="project" value="UniProtKB-ARBA"/>
</dbReference>
<dbReference type="GO" id="GO:0010181">
    <property type="term" value="F:FMN binding"/>
    <property type="evidence" value="ECO:0007669"/>
    <property type="project" value="InterPro"/>
</dbReference>
<dbReference type="NCBIfam" id="NF005501">
    <property type="entry name" value="PRK07116.1"/>
    <property type="match status" value="1"/>
</dbReference>
<sequence length="221" mass="23722">MKRWLSLLIACILVLSLSACAPAQQPAPEGQEPPQDNTPSTPEPEQTPDDEPQGGGILIAYFSCTGNTKSVAELLAQASAGDLYEIVPEQPYTAEDLNYNDADSRASRENDDPAARPALSGSVENLEDYDVIFLGYPIWWGEAPRIISTFLESHDFAGKTIVPFCTSASSGMGDSAENLRALCSDSTTWLDGRRFGASAGEEEVAAWFESLALVERGGEAQ</sequence>
<dbReference type="InterPro" id="IPR008254">
    <property type="entry name" value="Flavodoxin/NO_synth"/>
</dbReference>
<feature type="domain" description="Flavodoxin-like" evidence="3">
    <location>
        <begin position="57"/>
        <end position="210"/>
    </location>
</feature>
<dbReference type="Gene3D" id="3.40.50.360">
    <property type="match status" value="1"/>
</dbReference>
<reference evidence="4" key="1">
    <citation type="submission" date="2020-08" db="EMBL/GenBank/DDBJ databases">
        <title>Genome public.</title>
        <authorList>
            <person name="Liu C."/>
            <person name="Sun Q."/>
        </authorList>
    </citation>
    <scope>NUCLEOTIDE SEQUENCE</scope>
    <source>
        <strain evidence="4">BX7</strain>
    </source>
</reference>
<evidence type="ECO:0000313" key="4">
    <source>
        <dbReference type="EMBL" id="MBC8536941.1"/>
    </source>
</evidence>
<proteinExistence type="predicted"/>
<dbReference type="AlphaFoldDB" id="A0A926DEX5"/>
<evidence type="ECO:0000259" key="3">
    <source>
        <dbReference type="Pfam" id="PF12682"/>
    </source>
</evidence>
<dbReference type="PANTHER" id="PTHR39201:SF1">
    <property type="entry name" value="FLAVODOXIN-LIKE DOMAIN-CONTAINING PROTEIN"/>
    <property type="match status" value="1"/>
</dbReference>
<gene>
    <name evidence="4" type="ORF">H8695_09605</name>
</gene>
<dbReference type="Proteomes" id="UP000620366">
    <property type="component" value="Unassembled WGS sequence"/>
</dbReference>
<organism evidence="4 5">
    <name type="scientific">Feifania hominis</name>
    <dbReference type="NCBI Taxonomy" id="2763660"/>
    <lineage>
        <taxon>Bacteria</taxon>
        <taxon>Bacillati</taxon>
        <taxon>Bacillota</taxon>
        <taxon>Clostridia</taxon>
        <taxon>Eubacteriales</taxon>
        <taxon>Feifaniaceae</taxon>
        <taxon>Feifania</taxon>
    </lineage>
</organism>
<dbReference type="RefSeq" id="WP_249301015.1">
    <property type="nucleotide sequence ID" value="NZ_JACRSP010000004.1"/>
</dbReference>
<keyword evidence="2" id="KW-0732">Signal</keyword>
<feature type="signal peptide" evidence="2">
    <location>
        <begin position="1"/>
        <end position="23"/>
    </location>
</feature>
<name>A0A926DEX5_9FIRM</name>
<dbReference type="PROSITE" id="PS51257">
    <property type="entry name" value="PROKAR_LIPOPROTEIN"/>
    <property type="match status" value="1"/>
</dbReference>
<evidence type="ECO:0000256" key="2">
    <source>
        <dbReference type="SAM" id="SignalP"/>
    </source>
</evidence>
<comment type="caution">
    <text evidence="4">The sequence shown here is derived from an EMBL/GenBank/DDBJ whole genome shotgun (WGS) entry which is preliminary data.</text>
</comment>